<keyword evidence="2" id="KW-1185">Reference proteome</keyword>
<dbReference type="Proteomes" id="UP000645462">
    <property type="component" value="Unassembled WGS sequence"/>
</dbReference>
<evidence type="ECO:0000313" key="2">
    <source>
        <dbReference type="Proteomes" id="UP000645462"/>
    </source>
</evidence>
<comment type="caution">
    <text evidence="1">The sequence shown here is derived from an EMBL/GenBank/DDBJ whole genome shotgun (WGS) entry which is preliminary data.</text>
</comment>
<organism evidence="1 2">
    <name type="scientific">Marivita lacus</name>
    <dbReference type="NCBI Taxonomy" id="1323742"/>
    <lineage>
        <taxon>Bacteria</taxon>
        <taxon>Pseudomonadati</taxon>
        <taxon>Pseudomonadota</taxon>
        <taxon>Alphaproteobacteria</taxon>
        <taxon>Rhodobacterales</taxon>
        <taxon>Roseobacteraceae</taxon>
        <taxon>Marivita</taxon>
    </lineage>
</organism>
<name>A0ABQ1L7T6_9RHOB</name>
<evidence type="ECO:0000313" key="1">
    <source>
        <dbReference type="EMBL" id="GGC19652.1"/>
    </source>
</evidence>
<accession>A0ABQ1L7T6</accession>
<protein>
    <submittedName>
        <fullName evidence="1">Uncharacterized protein</fullName>
    </submittedName>
</protein>
<sequence length="162" mass="16260">MTDILLRGALSALKTKIEALASSETATAEDLAMLGTALERIAGKTTAIEVEMLGEEQRAAVSVEVATSRDNALQAIADALAAADAAMANHFSSINAAGTAALPPIAEAQGAALVAIVTERDAVLAAVAETTEGAVTEVTETALAAVATASGLTATSFFFNQL</sequence>
<proteinExistence type="predicted"/>
<dbReference type="EMBL" id="BMFC01000016">
    <property type="protein sequence ID" value="GGC19652.1"/>
    <property type="molecule type" value="Genomic_DNA"/>
</dbReference>
<gene>
    <name evidence="1" type="ORF">GCM10011363_40440</name>
</gene>
<dbReference type="RefSeq" id="WP_188483906.1">
    <property type="nucleotide sequence ID" value="NZ_BMFC01000016.1"/>
</dbReference>
<reference evidence="2" key="1">
    <citation type="journal article" date="2019" name="Int. J. Syst. Evol. Microbiol.">
        <title>The Global Catalogue of Microorganisms (GCM) 10K type strain sequencing project: providing services to taxonomists for standard genome sequencing and annotation.</title>
        <authorList>
            <consortium name="The Broad Institute Genomics Platform"/>
            <consortium name="The Broad Institute Genome Sequencing Center for Infectious Disease"/>
            <person name="Wu L."/>
            <person name="Ma J."/>
        </authorList>
    </citation>
    <scope>NUCLEOTIDE SEQUENCE [LARGE SCALE GENOMIC DNA]</scope>
    <source>
        <strain evidence="2">CGMCC 1.12478</strain>
    </source>
</reference>